<dbReference type="InterPro" id="IPR036388">
    <property type="entry name" value="WH-like_DNA-bd_sf"/>
</dbReference>
<feature type="domain" description="R13L1/DRL21-like LRR repeat region" evidence="13">
    <location>
        <begin position="809"/>
        <end position="947"/>
    </location>
</feature>
<dbReference type="EMBL" id="CM029051">
    <property type="protein sequence ID" value="KAG2562959.1"/>
    <property type="molecule type" value="Genomic_DNA"/>
</dbReference>
<feature type="domain" description="Disease resistance R13L4/SHOC-2-like LRR" evidence="12">
    <location>
        <begin position="580"/>
        <end position="704"/>
    </location>
</feature>
<dbReference type="InterPro" id="IPR057135">
    <property type="entry name" value="At4g27190-like_LRR"/>
</dbReference>
<reference evidence="14" key="1">
    <citation type="submission" date="2020-05" db="EMBL/GenBank/DDBJ databases">
        <title>WGS assembly of Panicum virgatum.</title>
        <authorList>
            <person name="Lovell J.T."/>
            <person name="Jenkins J."/>
            <person name="Shu S."/>
            <person name="Juenger T.E."/>
            <person name="Schmutz J."/>
        </authorList>
    </citation>
    <scope>NUCLEOTIDE SEQUENCE</scope>
    <source>
        <strain evidence="14">AP13</strain>
    </source>
</reference>
<dbReference type="GO" id="GO:0002758">
    <property type="term" value="P:innate immune response-activating signaling pathway"/>
    <property type="evidence" value="ECO:0007669"/>
    <property type="project" value="UniProtKB-ARBA"/>
</dbReference>
<dbReference type="Pfam" id="PF23247">
    <property type="entry name" value="LRR_RPS2"/>
    <property type="match status" value="1"/>
</dbReference>
<evidence type="ECO:0000259" key="13">
    <source>
        <dbReference type="Pfam" id="PF25019"/>
    </source>
</evidence>
<dbReference type="CDD" id="cd14798">
    <property type="entry name" value="RX-CC_like"/>
    <property type="match status" value="1"/>
</dbReference>
<accession>A0A8T0PQZ0</accession>
<dbReference type="FunFam" id="1.10.10.10:FF:000322">
    <property type="entry name" value="Probable disease resistance protein At1g63360"/>
    <property type="match status" value="1"/>
</dbReference>
<evidence type="ECO:0000256" key="4">
    <source>
        <dbReference type="ARBA" id="ARBA00022741"/>
    </source>
</evidence>
<dbReference type="Gene3D" id="1.10.10.10">
    <property type="entry name" value="Winged helix-like DNA-binding domain superfamily/Winged helix DNA-binding domain"/>
    <property type="match status" value="1"/>
</dbReference>
<dbReference type="PRINTS" id="PR00364">
    <property type="entry name" value="DISEASERSIST"/>
</dbReference>
<feature type="domain" description="Disease resistance protein At4g27190-like leucine-rich repeats" evidence="10">
    <location>
        <begin position="1133"/>
        <end position="1241"/>
    </location>
</feature>
<evidence type="ECO:0000259" key="10">
    <source>
        <dbReference type="Pfam" id="PF23247"/>
    </source>
</evidence>
<dbReference type="OrthoDB" id="616692at2759"/>
<dbReference type="AlphaFoldDB" id="A0A8T0PQZ0"/>
<dbReference type="InterPro" id="IPR056789">
    <property type="entry name" value="LRR_R13L1-DRL21"/>
</dbReference>
<feature type="domain" description="Disease resistance N-terminal" evidence="9">
    <location>
        <begin position="16"/>
        <end position="103"/>
    </location>
</feature>
<evidence type="ECO:0000259" key="12">
    <source>
        <dbReference type="Pfam" id="PF23598"/>
    </source>
</evidence>
<evidence type="ECO:0000259" key="9">
    <source>
        <dbReference type="Pfam" id="PF18052"/>
    </source>
</evidence>
<evidence type="ECO:0000256" key="1">
    <source>
        <dbReference type="ARBA" id="ARBA00008894"/>
    </source>
</evidence>
<keyword evidence="3" id="KW-0677">Repeat</keyword>
<evidence type="ECO:0000256" key="6">
    <source>
        <dbReference type="ARBA" id="ARBA00022840"/>
    </source>
</evidence>
<evidence type="ECO:0000313" key="14">
    <source>
        <dbReference type="EMBL" id="KAG2562959.1"/>
    </source>
</evidence>
<dbReference type="InterPro" id="IPR027417">
    <property type="entry name" value="P-loop_NTPase"/>
</dbReference>
<dbReference type="InterPro" id="IPR038005">
    <property type="entry name" value="RX-like_CC"/>
</dbReference>
<feature type="domain" description="NB-ARC" evidence="8">
    <location>
        <begin position="185"/>
        <end position="354"/>
    </location>
</feature>
<dbReference type="InterPro" id="IPR041118">
    <property type="entry name" value="Rx_N"/>
</dbReference>
<proteinExistence type="inferred from homology"/>
<evidence type="ECO:0000256" key="5">
    <source>
        <dbReference type="ARBA" id="ARBA00022821"/>
    </source>
</evidence>
<dbReference type="SUPFAM" id="SSF52058">
    <property type="entry name" value="L domain-like"/>
    <property type="match status" value="1"/>
</dbReference>
<keyword evidence="15" id="KW-1185">Reference proteome</keyword>
<comment type="similarity">
    <text evidence="1">Belongs to the disease resistance NB-LRR family.</text>
</comment>
<keyword evidence="6" id="KW-0067">ATP-binding</keyword>
<evidence type="ECO:0000259" key="8">
    <source>
        <dbReference type="Pfam" id="PF00931"/>
    </source>
</evidence>
<protein>
    <submittedName>
        <fullName evidence="14">Uncharacterized protein</fullName>
    </submittedName>
</protein>
<organism evidence="14 15">
    <name type="scientific">Panicum virgatum</name>
    <name type="common">Blackwell switchgrass</name>
    <dbReference type="NCBI Taxonomy" id="38727"/>
    <lineage>
        <taxon>Eukaryota</taxon>
        <taxon>Viridiplantae</taxon>
        <taxon>Streptophyta</taxon>
        <taxon>Embryophyta</taxon>
        <taxon>Tracheophyta</taxon>
        <taxon>Spermatophyta</taxon>
        <taxon>Magnoliopsida</taxon>
        <taxon>Liliopsida</taxon>
        <taxon>Poales</taxon>
        <taxon>Poaceae</taxon>
        <taxon>PACMAD clade</taxon>
        <taxon>Panicoideae</taxon>
        <taxon>Panicodae</taxon>
        <taxon>Paniceae</taxon>
        <taxon>Panicinae</taxon>
        <taxon>Panicum</taxon>
        <taxon>Panicum sect. Hiantes</taxon>
    </lineage>
</organism>
<dbReference type="PANTHER" id="PTHR36766">
    <property type="entry name" value="PLANT BROAD-SPECTRUM MILDEW RESISTANCE PROTEIN RPW8"/>
    <property type="match status" value="1"/>
</dbReference>
<gene>
    <name evidence="14" type="ORF">PVAP13_8KG305900</name>
</gene>
<evidence type="ECO:0000256" key="3">
    <source>
        <dbReference type="ARBA" id="ARBA00022737"/>
    </source>
</evidence>
<dbReference type="Gene3D" id="3.40.50.300">
    <property type="entry name" value="P-loop containing nucleotide triphosphate hydrolases"/>
    <property type="match status" value="1"/>
</dbReference>
<keyword evidence="2" id="KW-0433">Leucine-rich repeat</keyword>
<dbReference type="InterPro" id="IPR002182">
    <property type="entry name" value="NB-ARC"/>
</dbReference>
<dbReference type="PANTHER" id="PTHR36766:SF56">
    <property type="match status" value="1"/>
</dbReference>
<dbReference type="Pfam" id="PF00931">
    <property type="entry name" value="NB-ARC"/>
    <property type="match status" value="1"/>
</dbReference>
<evidence type="ECO:0000256" key="2">
    <source>
        <dbReference type="ARBA" id="ARBA00022614"/>
    </source>
</evidence>
<dbReference type="InterPro" id="IPR055414">
    <property type="entry name" value="LRR_R13L4/SHOC2-like"/>
</dbReference>
<keyword evidence="7" id="KW-0175">Coiled coil</keyword>
<evidence type="ECO:0000259" key="11">
    <source>
        <dbReference type="Pfam" id="PF23559"/>
    </source>
</evidence>
<dbReference type="GO" id="GO:0043531">
    <property type="term" value="F:ADP binding"/>
    <property type="evidence" value="ECO:0007669"/>
    <property type="project" value="InterPro"/>
</dbReference>
<dbReference type="Proteomes" id="UP000823388">
    <property type="component" value="Chromosome 8K"/>
</dbReference>
<dbReference type="Gene3D" id="1.10.8.430">
    <property type="entry name" value="Helical domain of apoptotic protease-activating factors"/>
    <property type="match status" value="1"/>
</dbReference>
<dbReference type="Gene3D" id="3.80.10.10">
    <property type="entry name" value="Ribonuclease Inhibitor"/>
    <property type="match status" value="4"/>
</dbReference>
<dbReference type="SUPFAM" id="SSF52047">
    <property type="entry name" value="RNI-like"/>
    <property type="match status" value="1"/>
</dbReference>
<dbReference type="InterPro" id="IPR058922">
    <property type="entry name" value="WHD_DRP"/>
</dbReference>
<dbReference type="InterPro" id="IPR042197">
    <property type="entry name" value="Apaf_helical"/>
</dbReference>
<dbReference type="FunFam" id="3.40.50.300:FF:001091">
    <property type="entry name" value="Probable disease resistance protein At1g61300"/>
    <property type="match status" value="1"/>
</dbReference>
<feature type="domain" description="Disease resistance protein winged helix" evidence="11">
    <location>
        <begin position="443"/>
        <end position="513"/>
    </location>
</feature>
<dbReference type="GO" id="GO:0005524">
    <property type="term" value="F:ATP binding"/>
    <property type="evidence" value="ECO:0007669"/>
    <property type="project" value="UniProtKB-KW"/>
</dbReference>
<dbReference type="Gene3D" id="1.20.5.4130">
    <property type="match status" value="1"/>
</dbReference>
<dbReference type="Pfam" id="PF23559">
    <property type="entry name" value="WHD_DRP"/>
    <property type="match status" value="1"/>
</dbReference>
<dbReference type="Pfam" id="PF23598">
    <property type="entry name" value="LRR_14"/>
    <property type="match status" value="1"/>
</dbReference>
<dbReference type="InterPro" id="IPR032675">
    <property type="entry name" value="LRR_dom_sf"/>
</dbReference>
<dbReference type="Pfam" id="PF25019">
    <property type="entry name" value="LRR_R13L1-DRL21"/>
    <property type="match status" value="1"/>
</dbReference>
<dbReference type="GO" id="GO:0009626">
    <property type="term" value="P:plant-type hypersensitive response"/>
    <property type="evidence" value="ECO:0007669"/>
    <property type="project" value="UniProtKB-ARBA"/>
</dbReference>
<evidence type="ECO:0000256" key="7">
    <source>
        <dbReference type="ARBA" id="ARBA00023054"/>
    </source>
</evidence>
<dbReference type="Pfam" id="PF18052">
    <property type="entry name" value="Rx_N"/>
    <property type="match status" value="1"/>
</dbReference>
<dbReference type="SUPFAM" id="SSF52540">
    <property type="entry name" value="P-loop containing nucleoside triphosphate hydrolases"/>
    <property type="match status" value="1"/>
</dbReference>
<dbReference type="GO" id="GO:0042742">
    <property type="term" value="P:defense response to bacterium"/>
    <property type="evidence" value="ECO:0007669"/>
    <property type="project" value="UniProtKB-ARBA"/>
</dbReference>
<comment type="caution">
    <text evidence="14">The sequence shown here is derived from an EMBL/GenBank/DDBJ whole genome shotgun (WGS) entry which is preliminary data.</text>
</comment>
<sequence length="1268" mass="142794">MIGVEAAAVSAVASGVLKIVGNKLAPLVIERYSSVVGVTKDVEELRILVEEINSWLERAQGQAMWDDASLNWLKQLKDVAYAVDDVIDEFQLKAEKHDAGGENGSGTVSKYMCTKLKSLNFQCNMANKIKSIKRSFAAIVKQRTDFSAIANSLPQVGHPVIDMNETAANMPFLPNVDVASVLGRDQEKHQIISKLTETNEQQRIKIVSIIGLGGSGKTTLAKLVFNDGNIIEKHYEVRLWVHVSQEFDIKKLIKRLFEAIADKDPGQHALPYMSNKISDKLTGKRFLVVLDDVWTECRIQWENLMVYLHSGAHGSGILLTTRSREVAETVESTDQLDMPFLSPSDSWQLFQQSLVMPREGLEFEFEQVGKEIAKICGGVPLAIKVLAGALRGKERIEEWHAMRDSNLLDIGGEEHGVSVSACLRLSYFHLSTHLKQCFTICSVFPKGHKFDKDQLIDLWIAHDMIKPDAGVNYLDYIGHRYFTSLVQMSFLQDVEEEDGRVTCRMHDLVHDLARSILGDEISLVIPEETSSKKCYRYFSLIGQPENLSSTERYRYYPFIEQPEEIVSRAKNLAHENLLQKVRSIYINKGDDVVFGKAMKNARHLRSVTVESIFKTTVLTHILQVRNLKYLHISRLYCAELPEVISDIWSLQVLHITSNYLVKLPKYIGKLQKLRMLNLWRCTQLKCLPDSIGDCQMISSIDLCNCSEFTLLPNSIGRNKKLRVLRLGKTKIERLPSTVTTLRNLEYLDLHNCSEVVELPEGIGNLDNLQVLNISACEKLGPMPIGIGHLSRLQKLSLFVVGQDEKSAPLSELEKVGRNSDHLTIRGIARVMDPDDAHMACLKEKKNLHFLKLDWGRYDEGHVNVNPEIEEAVLDGLQPPSGLKELKIDGYSGRRYARWMLNQVGGGVQGLPYFPFLRVMKLYNFPNLKHLHGLVEMTGLEELELQEMPSLQSITGGPFPSLVKLVLNKLASLGEVWMVAERTVPTGEEGEGCSNCSTHLGQVRVGTCISHLDIHDCPNLKVKPYLPLSLQRLWLLRRSEQLLESPDQCQGSSSSSPFSFSHLKKLELWGMTGLGPGRGWKLLQHMTAVESLEICHSGALAELPESLRSLASIESLLLCSCSAIRMLPEWLGELRSLQKLTIESCDRLSTLPESMGRLASLRVLKIGWCDELQELPECLGELCSLSKLDISKLPRLTCLPESLCDLTSLEELKIWSCKGIRSLPQGIKGLASLQRLWISDCRDLERRCRREYGGEDWHLISHIPHLDIW</sequence>
<evidence type="ECO:0000313" key="15">
    <source>
        <dbReference type="Proteomes" id="UP000823388"/>
    </source>
</evidence>
<name>A0A8T0PQZ0_PANVG</name>
<keyword evidence="5" id="KW-0611">Plant defense</keyword>
<keyword evidence="4" id="KW-0547">Nucleotide-binding</keyword>